<dbReference type="Proteomes" id="UP000012062">
    <property type="component" value="Unassembled WGS sequence"/>
</dbReference>
<dbReference type="OrthoDB" id="275336at2"/>
<dbReference type="eggNOG" id="COG0454">
    <property type="taxonomic scope" value="Bacteria"/>
</dbReference>
<comment type="caution">
    <text evidence="2">The sequence shown here is derived from an EMBL/GenBank/DDBJ whole genome shotgun (WGS) entry which is preliminary data.</text>
</comment>
<dbReference type="EMBL" id="CAUM01000101">
    <property type="protein sequence ID" value="CCV06640.1"/>
    <property type="molecule type" value="Genomic_DNA"/>
</dbReference>
<evidence type="ECO:0000313" key="3">
    <source>
        <dbReference type="Proteomes" id="UP000012062"/>
    </source>
</evidence>
<dbReference type="InterPro" id="IPR016181">
    <property type="entry name" value="Acyl_CoA_acyltransferase"/>
</dbReference>
<dbReference type="RefSeq" id="WP_008875562.1">
    <property type="nucleotide sequence ID" value="NZ_CAUM01000101.1"/>
</dbReference>
<dbReference type="CDD" id="cd04301">
    <property type="entry name" value="NAT_SF"/>
    <property type="match status" value="1"/>
</dbReference>
<dbReference type="InterPro" id="IPR000182">
    <property type="entry name" value="GNAT_dom"/>
</dbReference>
<evidence type="ECO:0000313" key="2">
    <source>
        <dbReference type="EMBL" id="CCV06640.1"/>
    </source>
</evidence>
<accession>M5ERB2</accession>
<organism evidence="2 3">
    <name type="scientific">Mesorhizobium metallidurans STM 2683</name>
    <dbReference type="NCBI Taxonomy" id="1297569"/>
    <lineage>
        <taxon>Bacteria</taxon>
        <taxon>Pseudomonadati</taxon>
        <taxon>Pseudomonadota</taxon>
        <taxon>Alphaproteobacteria</taxon>
        <taxon>Hyphomicrobiales</taxon>
        <taxon>Phyllobacteriaceae</taxon>
        <taxon>Mesorhizobium</taxon>
    </lineage>
</organism>
<name>M5ERB2_9HYPH</name>
<feature type="domain" description="N-acetyltransferase" evidence="1">
    <location>
        <begin position="28"/>
        <end position="166"/>
    </location>
</feature>
<keyword evidence="3" id="KW-1185">Reference proteome</keyword>
<evidence type="ECO:0000259" key="1">
    <source>
        <dbReference type="PROSITE" id="PS51186"/>
    </source>
</evidence>
<sequence>MVDLLVTYMEMTGPPFGDGLVAPAQGTAVAREMLDVADYISLYRAVGEAVQWDQRLRLPSEELKRLLARPSTHLHVLRVDGESAGLCEFTGIGQPVVELAHFGLVPAFQGRKLGPYLLDWSLRAAWSMRPEKIWLHTDTHDHPVAQSVYRRAGFKAYAQHMETFPD</sequence>
<gene>
    <name evidence="2" type="ORF">MESS2_350012</name>
</gene>
<reference evidence="2 3" key="1">
    <citation type="submission" date="2013-02" db="EMBL/GenBank/DDBJ databases">
        <authorList>
            <person name="Genoscope - CEA"/>
        </authorList>
    </citation>
    <scope>NUCLEOTIDE SEQUENCE [LARGE SCALE GENOMIC DNA]</scope>
    <source>
        <strain evidence="2 3">STM 2683</strain>
    </source>
</reference>
<dbReference type="Pfam" id="PF00583">
    <property type="entry name" value="Acetyltransf_1"/>
    <property type="match status" value="1"/>
</dbReference>
<dbReference type="PROSITE" id="PS51186">
    <property type="entry name" value="GNAT"/>
    <property type="match status" value="1"/>
</dbReference>
<dbReference type="SUPFAM" id="SSF55729">
    <property type="entry name" value="Acyl-CoA N-acyltransferases (Nat)"/>
    <property type="match status" value="1"/>
</dbReference>
<dbReference type="STRING" id="1297569.MESS2_350012"/>
<dbReference type="Gene3D" id="3.40.630.30">
    <property type="match status" value="1"/>
</dbReference>
<dbReference type="GO" id="GO:0016747">
    <property type="term" value="F:acyltransferase activity, transferring groups other than amino-acyl groups"/>
    <property type="evidence" value="ECO:0007669"/>
    <property type="project" value="InterPro"/>
</dbReference>
<dbReference type="AlphaFoldDB" id="M5ERB2"/>
<proteinExistence type="predicted"/>
<protein>
    <recommendedName>
        <fullName evidence="1">N-acetyltransferase domain-containing protein</fullName>
    </recommendedName>
</protein>